<evidence type="ECO:0000313" key="1">
    <source>
        <dbReference type="EMBL" id="KAK1870267.1"/>
    </source>
</evidence>
<name>A0ACC3CK52_PYRYE</name>
<proteinExistence type="predicted"/>
<evidence type="ECO:0000313" key="2">
    <source>
        <dbReference type="Proteomes" id="UP000798662"/>
    </source>
</evidence>
<comment type="caution">
    <text evidence="1">The sequence shown here is derived from an EMBL/GenBank/DDBJ whole genome shotgun (WGS) entry which is preliminary data.</text>
</comment>
<gene>
    <name evidence="1" type="ORF">I4F81_012729</name>
</gene>
<sequence length="465" mass="49959">MRDLGAPPCGVITARARDELRASHKRKNGRFSHFSSSPSAALSPLPAYSLFLPLPSMAAFVASAGCSRVGAPAARLSTARHASPVPVRVPAARRLSTGLRMVAPSPSKEEQFVCADESPMTLTRYFMGKANEQLDEEHVQDLQNLMASIQMACKKIASLVSRAGITNLTGYEASGSINVQGEEQKKLDVLSNDVLKHALKWRGGKLGIIASEEEDEPIMVDELASGNYIAVFDPLDGSSNIDAGIATGTIFGIFAESAGCLASDWEAKVDQEVLTCLQNVLQPGSNLVASGYCMYSSSCMMVLTTGSGVQGFTLDPQIGEFVLTHPSITIPSRGKIYSVNEANEPAWDPVLRSYIASLKDGSNSSGMTYSSRYIGSMVADVHRTLMYGGLFAYPADKRNANGKLRLLYECSPMSYLIEQAGGIATTGRERVLDVIPSSVHQRVPLVLGSPEDVQELLDKYYEASL</sequence>
<dbReference type="EMBL" id="CM020620">
    <property type="protein sequence ID" value="KAK1870267.1"/>
    <property type="molecule type" value="Genomic_DNA"/>
</dbReference>
<keyword evidence="2" id="KW-1185">Reference proteome</keyword>
<accession>A0ACC3CK52</accession>
<protein>
    <submittedName>
        <fullName evidence="1">Uncharacterized protein</fullName>
    </submittedName>
</protein>
<reference evidence="1" key="1">
    <citation type="submission" date="2019-11" db="EMBL/GenBank/DDBJ databases">
        <title>Nori genome reveals adaptations in red seaweeds to the harsh intertidal environment.</title>
        <authorList>
            <person name="Wang D."/>
            <person name="Mao Y."/>
        </authorList>
    </citation>
    <scope>NUCLEOTIDE SEQUENCE</scope>
    <source>
        <tissue evidence="1">Gametophyte</tissue>
    </source>
</reference>
<organism evidence="1 2">
    <name type="scientific">Pyropia yezoensis</name>
    <name type="common">Susabi-nori</name>
    <name type="synonym">Porphyra yezoensis</name>
    <dbReference type="NCBI Taxonomy" id="2788"/>
    <lineage>
        <taxon>Eukaryota</taxon>
        <taxon>Rhodophyta</taxon>
        <taxon>Bangiophyceae</taxon>
        <taxon>Bangiales</taxon>
        <taxon>Bangiaceae</taxon>
        <taxon>Pyropia</taxon>
    </lineage>
</organism>
<dbReference type="Proteomes" id="UP000798662">
    <property type="component" value="Chromosome 3"/>
</dbReference>